<feature type="region of interest" description="Disordered" evidence="1">
    <location>
        <begin position="118"/>
        <end position="147"/>
    </location>
</feature>
<name>A0A7S4EER6_9STRA</name>
<reference evidence="2" key="1">
    <citation type="submission" date="2021-01" db="EMBL/GenBank/DDBJ databases">
        <authorList>
            <person name="Corre E."/>
            <person name="Pelletier E."/>
            <person name="Niang G."/>
            <person name="Scheremetjew M."/>
            <person name="Finn R."/>
            <person name="Kale V."/>
            <person name="Holt S."/>
            <person name="Cochrane G."/>
            <person name="Meng A."/>
            <person name="Brown T."/>
            <person name="Cohen L."/>
        </authorList>
    </citation>
    <scope>NUCLEOTIDE SEQUENCE</scope>
    <source>
        <strain evidence="2">10249 10 AB</strain>
    </source>
</reference>
<protein>
    <submittedName>
        <fullName evidence="2">Uncharacterized protein</fullName>
    </submittedName>
</protein>
<evidence type="ECO:0000313" key="2">
    <source>
        <dbReference type="EMBL" id="CAE0708509.1"/>
    </source>
</evidence>
<sequence>MAIYHDNNNHLHYPVHQVDLEFDLDHGYGICSYCKSTMNSLSQRGTSSSYYYTQDETAMTIQVLNNRACVLLAMGCFSKANHLLETALLKHKESMTRQLVSGSPCCCCSYHANDRATAASSPPRRTHPYHHAMPSSTRSSSSSGQYEHEMDLTFDDDIDDSFSVSDDNFDEYYNNNKDNGNGNSMLIDSSRTNINANANNAAPTTSIHPPSSSLFTDNETTTTNATTTTTNTTTANNNTINPAFRQGIPRMTMTSKLQTIPYAGQEASRVARNSSAKKLMYHQVYSLPIVMDEIEWENATMDDRSFVLIFNSAVSNHLWGMRTSKSTSTAASTATPSFNTCSINDVNASNNYGSNDDNADPWELFHTAKKLYKIGLEYIKQNIQGVDKICIPAVFNNLSHLCKTLEGEASQEAYYYDTVLLKAIYWWIDSSSTSPSSSHSSSSFNTIRNNYSSYISNHDIINNYRDDDNYRSTFYDDDNAEIIDAFLENCFYLVSISPTDVPAAAA</sequence>
<dbReference type="EMBL" id="HBIX01001655">
    <property type="protein sequence ID" value="CAE0708509.1"/>
    <property type="molecule type" value="Transcribed_RNA"/>
</dbReference>
<feature type="region of interest" description="Disordered" evidence="1">
    <location>
        <begin position="202"/>
        <end position="240"/>
    </location>
</feature>
<dbReference type="AlphaFoldDB" id="A0A7S4EER6"/>
<evidence type="ECO:0000256" key="1">
    <source>
        <dbReference type="SAM" id="MobiDB-lite"/>
    </source>
</evidence>
<gene>
    <name evidence="2" type="ORF">PAUS00366_LOCUS1229</name>
</gene>
<accession>A0A7S4EER6</accession>
<feature type="compositionally biased region" description="Low complexity" evidence="1">
    <location>
        <begin position="220"/>
        <end position="239"/>
    </location>
</feature>
<proteinExistence type="predicted"/>
<organism evidence="2">
    <name type="scientific">Pseudo-nitzschia australis</name>
    <dbReference type="NCBI Taxonomy" id="44445"/>
    <lineage>
        <taxon>Eukaryota</taxon>
        <taxon>Sar</taxon>
        <taxon>Stramenopiles</taxon>
        <taxon>Ochrophyta</taxon>
        <taxon>Bacillariophyta</taxon>
        <taxon>Bacillariophyceae</taxon>
        <taxon>Bacillariophycidae</taxon>
        <taxon>Bacillariales</taxon>
        <taxon>Bacillariaceae</taxon>
        <taxon>Pseudo-nitzschia</taxon>
    </lineage>
</organism>
<feature type="compositionally biased region" description="Polar residues" evidence="1">
    <location>
        <begin position="203"/>
        <end position="219"/>
    </location>
</feature>